<dbReference type="OrthoDB" id="9802489at2"/>
<comment type="caution">
    <text evidence="2">The sequence shown here is derived from an EMBL/GenBank/DDBJ whole genome shotgun (WGS) entry which is preliminary data.</text>
</comment>
<accession>A0A2S6ZM18</accession>
<dbReference type="GO" id="GO:0051920">
    <property type="term" value="F:peroxiredoxin activity"/>
    <property type="evidence" value="ECO:0007669"/>
    <property type="project" value="InterPro"/>
</dbReference>
<dbReference type="AlphaFoldDB" id="A0A2S6ZM18"/>
<dbReference type="SUPFAM" id="SSF69118">
    <property type="entry name" value="AhpD-like"/>
    <property type="match status" value="1"/>
</dbReference>
<dbReference type="RefSeq" id="WP_128418524.1">
    <property type="nucleotide sequence ID" value="NZ_CP049017.1"/>
</dbReference>
<dbReference type="Proteomes" id="UP000239898">
    <property type="component" value="Unassembled WGS sequence"/>
</dbReference>
<gene>
    <name evidence="2" type="ORF">XthCFBP4691_00050</name>
</gene>
<evidence type="ECO:0000313" key="2">
    <source>
        <dbReference type="EMBL" id="PPT93311.1"/>
    </source>
</evidence>
<reference evidence="2 3" key="1">
    <citation type="submission" date="2016-08" db="EMBL/GenBank/DDBJ databases">
        <title>Evolution of the type three secretion system and type three effector repertoires in Xanthomonas.</title>
        <authorList>
            <person name="Merda D."/>
            <person name="Briand M."/>
            <person name="Bosis E."/>
            <person name="Rousseau C."/>
            <person name="Portier P."/>
            <person name="Jacques M.-A."/>
            <person name="Fischer-Le Saux M."/>
        </authorList>
    </citation>
    <scope>NUCLEOTIDE SEQUENCE [LARGE SCALE GENOMIC DNA]</scope>
    <source>
        <strain evidence="2 3">CFBP 4691</strain>
    </source>
</reference>
<dbReference type="PANTHER" id="PTHR33570">
    <property type="entry name" value="4-CARBOXYMUCONOLACTONE DECARBOXYLASE FAMILY PROTEIN"/>
    <property type="match status" value="1"/>
</dbReference>
<feature type="domain" description="Carboxymuconolactone decarboxylase-like" evidence="1">
    <location>
        <begin position="58"/>
        <end position="143"/>
    </location>
</feature>
<keyword evidence="3" id="KW-1185">Reference proteome</keyword>
<protein>
    <submittedName>
        <fullName evidence="2">Carboxymuconolactone decarboxylase</fullName>
    </submittedName>
</protein>
<dbReference type="InterPro" id="IPR052512">
    <property type="entry name" value="4CMD/NDH-1_regulator"/>
</dbReference>
<evidence type="ECO:0000313" key="3">
    <source>
        <dbReference type="Proteomes" id="UP000239898"/>
    </source>
</evidence>
<dbReference type="Gene3D" id="1.20.1290.10">
    <property type="entry name" value="AhpD-like"/>
    <property type="match status" value="1"/>
</dbReference>
<dbReference type="Pfam" id="PF02627">
    <property type="entry name" value="CMD"/>
    <property type="match status" value="1"/>
</dbReference>
<name>A0A2S6ZM18_9XANT</name>
<dbReference type="InterPro" id="IPR003779">
    <property type="entry name" value="CMD-like"/>
</dbReference>
<evidence type="ECO:0000259" key="1">
    <source>
        <dbReference type="Pfam" id="PF02627"/>
    </source>
</evidence>
<sequence length="150" mass="14947">MLQGALAVTAVTAGAASPATPASAVEASMRRARGMAVLERVTGDSGRAVIDGLGGIAPELGGFIVDFCYGEVIGRPGLDLKTRQLATVAALAALGHAGPRLKVHVRGALNVGATRAEVVEILLQTAVYAGFPAALNAVASAREAFAEAGG</sequence>
<dbReference type="PANTHER" id="PTHR33570:SF10">
    <property type="entry name" value="GAMMA-CARBOXYMUCONOLACTONE DECARBOXYLASE"/>
    <property type="match status" value="1"/>
</dbReference>
<dbReference type="EMBL" id="MIGX01000001">
    <property type="protein sequence ID" value="PPT93311.1"/>
    <property type="molecule type" value="Genomic_DNA"/>
</dbReference>
<proteinExistence type="predicted"/>
<organism evidence="2 3">
    <name type="scientific">Xanthomonas theicola</name>
    <dbReference type="NCBI Taxonomy" id="56464"/>
    <lineage>
        <taxon>Bacteria</taxon>
        <taxon>Pseudomonadati</taxon>
        <taxon>Pseudomonadota</taxon>
        <taxon>Gammaproteobacteria</taxon>
        <taxon>Lysobacterales</taxon>
        <taxon>Lysobacteraceae</taxon>
        <taxon>Xanthomonas</taxon>
    </lineage>
</organism>
<dbReference type="InterPro" id="IPR029032">
    <property type="entry name" value="AhpD-like"/>
</dbReference>